<accession>A0A9P5EDU5</accession>
<evidence type="ECO:0000313" key="2">
    <source>
        <dbReference type="Proteomes" id="UP000737391"/>
    </source>
</evidence>
<dbReference type="AlphaFoldDB" id="A0A9P5EDU5"/>
<organism evidence="1 2">
    <name type="scientific">Fusarium agapanthi</name>
    <dbReference type="NCBI Taxonomy" id="1803897"/>
    <lineage>
        <taxon>Eukaryota</taxon>
        <taxon>Fungi</taxon>
        <taxon>Dikarya</taxon>
        <taxon>Ascomycota</taxon>
        <taxon>Pezizomycotina</taxon>
        <taxon>Sordariomycetes</taxon>
        <taxon>Hypocreomycetidae</taxon>
        <taxon>Hypocreales</taxon>
        <taxon>Nectriaceae</taxon>
        <taxon>Fusarium</taxon>
        <taxon>Fusarium fujikuroi species complex</taxon>
    </lineage>
</organism>
<keyword evidence="2" id="KW-1185">Reference proteome</keyword>
<dbReference type="EMBL" id="LUFC02000448">
    <property type="protein sequence ID" value="KAF4497243.1"/>
    <property type="molecule type" value="Genomic_DNA"/>
</dbReference>
<protein>
    <submittedName>
        <fullName evidence="1">Uncharacterized protein</fullName>
    </submittedName>
</protein>
<name>A0A9P5EDU5_9HYPO</name>
<reference evidence="1" key="1">
    <citation type="submission" date="2020-01" db="EMBL/GenBank/DDBJ databases">
        <title>Identification and distribution of gene clusters putatively required for synthesis of sphingolipid metabolism inhibitors in phylogenetically diverse species of the filamentous fungus Fusarium.</title>
        <authorList>
            <person name="Kim H.-S."/>
            <person name="Busman M."/>
            <person name="Brown D.W."/>
            <person name="Divon H."/>
            <person name="Uhlig S."/>
            <person name="Proctor R.H."/>
        </authorList>
    </citation>
    <scope>NUCLEOTIDE SEQUENCE</scope>
    <source>
        <strain evidence="1">NRRL 31653</strain>
    </source>
</reference>
<proteinExistence type="predicted"/>
<dbReference type="OrthoDB" id="5095680at2759"/>
<comment type="caution">
    <text evidence="1">The sequence shown here is derived from an EMBL/GenBank/DDBJ whole genome shotgun (WGS) entry which is preliminary data.</text>
</comment>
<sequence length="135" mass="15409">MSDHALAFSDLESAAFKEMYPDEDDTRLLKRFQANWSKYHKSWDTNTKKDLLGFINNGDVKTNDTNRYPSGHKSWMKVELTWAHGSSCEHTTGSKNCQVLGFAQINSIKGPRWLVRSPTTGRYAKNLPRESVKAL</sequence>
<evidence type="ECO:0000313" key="1">
    <source>
        <dbReference type="EMBL" id="KAF4497243.1"/>
    </source>
</evidence>
<gene>
    <name evidence="1" type="ORF">FAGAP_6594</name>
</gene>
<dbReference type="Proteomes" id="UP000737391">
    <property type="component" value="Unassembled WGS sequence"/>
</dbReference>